<evidence type="ECO:0000313" key="1">
    <source>
        <dbReference type="EMBL" id="EEC13460.1"/>
    </source>
</evidence>
<reference evidence="1 3" key="1">
    <citation type="submission" date="2008-03" db="EMBL/GenBank/DDBJ databases">
        <title>Annotation of Ixodes scapularis.</title>
        <authorList>
            <consortium name="Ixodes scapularis Genome Project Consortium"/>
            <person name="Caler E."/>
            <person name="Hannick L.I."/>
            <person name="Bidwell S."/>
            <person name="Joardar V."/>
            <person name="Thiagarajan M."/>
            <person name="Amedeo P."/>
            <person name="Galinsky K.J."/>
            <person name="Schobel S."/>
            <person name="Inman J."/>
            <person name="Hostetler J."/>
            <person name="Miller J."/>
            <person name="Hammond M."/>
            <person name="Megy K."/>
            <person name="Lawson D."/>
            <person name="Kodira C."/>
            <person name="Sutton G."/>
            <person name="Meyer J."/>
            <person name="Hill C.A."/>
            <person name="Birren B."/>
            <person name="Nene V."/>
            <person name="Collins F."/>
            <person name="Alarcon-Chaidez F."/>
            <person name="Wikel S."/>
            <person name="Strausberg R."/>
        </authorList>
    </citation>
    <scope>NUCLEOTIDE SEQUENCE [LARGE SCALE GENOMIC DNA]</scope>
    <source>
        <strain evidence="3">Wikel</strain>
        <strain evidence="1">Wikel colony</strain>
    </source>
</reference>
<evidence type="ECO:0000313" key="3">
    <source>
        <dbReference type="Proteomes" id="UP000001555"/>
    </source>
</evidence>
<dbReference type="EMBL" id="DS851201">
    <property type="protein sequence ID" value="EEC13460.1"/>
    <property type="molecule type" value="Genomic_DNA"/>
</dbReference>
<dbReference type="VEuPathDB" id="VectorBase:ISCW020220"/>
<organism>
    <name type="scientific">Ixodes scapularis</name>
    <name type="common">Black-legged tick</name>
    <name type="synonym">Deer tick</name>
    <dbReference type="NCBI Taxonomy" id="6945"/>
    <lineage>
        <taxon>Eukaryota</taxon>
        <taxon>Metazoa</taxon>
        <taxon>Ecdysozoa</taxon>
        <taxon>Arthropoda</taxon>
        <taxon>Chelicerata</taxon>
        <taxon>Arachnida</taxon>
        <taxon>Acari</taxon>
        <taxon>Parasitiformes</taxon>
        <taxon>Ixodida</taxon>
        <taxon>Ixodoidea</taxon>
        <taxon>Ixodidae</taxon>
        <taxon>Ixodinae</taxon>
        <taxon>Ixodes</taxon>
    </lineage>
</organism>
<proteinExistence type="predicted"/>
<keyword evidence="3" id="KW-1185">Reference proteome</keyword>
<dbReference type="PaxDb" id="6945-B7Q3N8"/>
<dbReference type="EnsemblMetazoa" id="ISCW020220-RA">
    <property type="protein sequence ID" value="ISCW020220-PA"/>
    <property type="gene ID" value="ISCW020220"/>
</dbReference>
<accession>B7Q3N8</accession>
<evidence type="ECO:0000313" key="2">
    <source>
        <dbReference type="EnsemblMetazoa" id="ISCW020220-PA"/>
    </source>
</evidence>
<protein>
    <submittedName>
        <fullName evidence="1 2">Uncharacterized protein</fullName>
    </submittedName>
</protein>
<dbReference type="VEuPathDB" id="VectorBase:ISCI020220"/>
<dbReference type="Proteomes" id="UP000001555">
    <property type="component" value="Unassembled WGS sequence"/>
</dbReference>
<dbReference type="EMBL" id="ABJB011126299">
    <property type="status" value="NOT_ANNOTATED_CDS"/>
    <property type="molecule type" value="Genomic_DNA"/>
</dbReference>
<gene>
    <name evidence="1" type="ORF">IscW_ISCW020220</name>
</gene>
<dbReference type="AlphaFoldDB" id="B7Q3N8"/>
<name>B7Q3N8_IXOSC</name>
<sequence length="122" mass="13607">MRLPQSTLEGERCISKASQGGKRLLGLRASPGRGTVCLKAFAQSRSRAVALIGSNHYRFISGYILVYRLPTTLDALRRLTAFVRRENFRHTRSMAMWRRSGTSLPPCSSLCSCHSNNYGAEN</sequence>
<reference evidence="2" key="2">
    <citation type="submission" date="2020-05" db="UniProtKB">
        <authorList>
            <consortium name="EnsemblMetazoa"/>
        </authorList>
    </citation>
    <scope>IDENTIFICATION</scope>
    <source>
        <strain evidence="2">wikel</strain>
    </source>
</reference>
<dbReference type="HOGENOM" id="CLU_2029258_0_0_1"/>
<dbReference type="InParanoid" id="B7Q3N8"/>